<dbReference type="InterPro" id="IPR013325">
    <property type="entry name" value="RNA_pol_sigma_r2"/>
</dbReference>
<evidence type="ECO:0000313" key="7">
    <source>
        <dbReference type="Proteomes" id="UP000316921"/>
    </source>
</evidence>
<sequence>MPLANDLNDPLALAPLLASWTTGDVAAGTAAIDAARPWLHRRLERLGARAGSRTIDVDDLLQESCVAAHRGLSGATFRGPAEFLAWLSTIAVNKYRDRMRARSREPIDEVSAEDVLAIGPEGERVATHAVESHLEAWRRLCQRTEDVPDGPRRVLVMRRGLGVEWDVTSFVSGRMVAATRSLYYRSRSTLGY</sequence>
<dbReference type="Pfam" id="PF04542">
    <property type="entry name" value="Sigma70_r2"/>
    <property type="match status" value="1"/>
</dbReference>
<reference evidence="6 7" key="1">
    <citation type="submission" date="2019-02" db="EMBL/GenBank/DDBJ databases">
        <title>Deep-cultivation of Planctomycetes and their phenomic and genomic characterization uncovers novel biology.</title>
        <authorList>
            <person name="Wiegand S."/>
            <person name="Jogler M."/>
            <person name="Boedeker C."/>
            <person name="Pinto D."/>
            <person name="Vollmers J."/>
            <person name="Rivas-Marin E."/>
            <person name="Kohn T."/>
            <person name="Peeters S.H."/>
            <person name="Heuer A."/>
            <person name="Rast P."/>
            <person name="Oberbeckmann S."/>
            <person name="Bunk B."/>
            <person name="Jeske O."/>
            <person name="Meyerdierks A."/>
            <person name="Storesund J.E."/>
            <person name="Kallscheuer N."/>
            <person name="Luecker S."/>
            <person name="Lage O.M."/>
            <person name="Pohl T."/>
            <person name="Merkel B.J."/>
            <person name="Hornburger P."/>
            <person name="Mueller R.-W."/>
            <person name="Bruemmer F."/>
            <person name="Labrenz M."/>
            <person name="Spormann A.M."/>
            <person name="Op den Camp H."/>
            <person name="Overmann J."/>
            <person name="Amann R."/>
            <person name="Jetten M.S.M."/>
            <person name="Mascher T."/>
            <person name="Medema M.H."/>
            <person name="Devos D.P."/>
            <person name="Kaster A.-K."/>
            <person name="Ovreas L."/>
            <person name="Rohde M."/>
            <person name="Galperin M.Y."/>
            <person name="Jogler C."/>
        </authorList>
    </citation>
    <scope>NUCLEOTIDE SEQUENCE [LARGE SCALE GENOMIC DNA]</scope>
    <source>
        <strain evidence="6 7">Pla133</strain>
    </source>
</reference>
<organism evidence="6 7">
    <name type="scientific">Engelhardtia mirabilis</name>
    <dbReference type="NCBI Taxonomy" id="2528011"/>
    <lineage>
        <taxon>Bacteria</taxon>
        <taxon>Pseudomonadati</taxon>
        <taxon>Planctomycetota</taxon>
        <taxon>Planctomycetia</taxon>
        <taxon>Planctomycetia incertae sedis</taxon>
        <taxon>Engelhardtia</taxon>
    </lineage>
</organism>
<accession>A0A518BEX6</accession>
<evidence type="ECO:0000256" key="1">
    <source>
        <dbReference type="ARBA" id="ARBA00023015"/>
    </source>
</evidence>
<evidence type="ECO:0000256" key="4">
    <source>
        <dbReference type="ARBA" id="ARBA00023163"/>
    </source>
</evidence>
<evidence type="ECO:0000256" key="2">
    <source>
        <dbReference type="ARBA" id="ARBA00023082"/>
    </source>
</evidence>
<evidence type="ECO:0000259" key="5">
    <source>
        <dbReference type="Pfam" id="PF04542"/>
    </source>
</evidence>
<dbReference type="Proteomes" id="UP000316921">
    <property type="component" value="Chromosome"/>
</dbReference>
<dbReference type="GO" id="GO:0003677">
    <property type="term" value="F:DNA binding"/>
    <property type="evidence" value="ECO:0007669"/>
    <property type="project" value="UniProtKB-KW"/>
</dbReference>
<dbReference type="InterPro" id="IPR039425">
    <property type="entry name" value="RNA_pol_sigma-70-like"/>
</dbReference>
<feature type="domain" description="RNA polymerase sigma-70 region 2" evidence="5">
    <location>
        <begin position="35"/>
        <end position="104"/>
    </location>
</feature>
<name>A0A518BEX6_9BACT</name>
<dbReference type="KEGG" id="pbap:Pla133_05770"/>
<dbReference type="InterPro" id="IPR007627">
    <property type="entry name" value="RNA_pol_sigma70_r2"/>
</dbReference>
<dbReference type="Gene3D" id="1.10.1740.10">
    <property type="match status" value="1"/>
</dbReference>
<keyword evidence="3" id="KW-0238">DNA-binding</keyword>
<dbReference type="RefSeq" id="WP_145062203.1">
    <property type="nucleotide sequence ID" value="NZ_CP036287.1"/>
</dbReference>
<dbReference type="SUPFAM" id="SSF88946">
    <property type="entry name" value="Sigma2 domain of RNA polymerase sigma factors"/>
    <property type="match status" value="1"/>
</dbReference>
<dbReference type="AlphaFoldDB" id="A0A518BEX6"/>
<evidence type="ECO:0000313" key="6">
    <source>
        <dbReference type="EMBL" id="QDU65512.1"/>
    </source>
</evidence>
<keyword evidence="1" id="KW-0805">Transcription regulation</keyword>
<gene>
    <name evidence="6" type="primary">rpoE_1</name>
    <name evidence="6" type="ORF">Pla133_05770</name>
</gene>
<keyword evidence="7" id="KW-1185">Reference proteome</keyword>
<protein>
    <submittedName>
        <fullName evidence="6">ECF RNA polymerase sigma-E factor</fullName>
    </submittedName>
</protein>
<proteinExistence type="predicted"/>
<dbReference type="GO" id="GO:0006352">
    <property type="term" value="P:DNA-templated transcription initiation"/>
    <property type="evidence" value="ECO:0007669"/>
    <property type="project" value="InterPro"/>
</dbReference>
<keyword evidence="4" id="KW-0804">Transcription</keyword>
<dbReference type="EMBL" id="CP036287">
    <property type="protein sequence ID" value="QDU65512.1"/>
    <property type="molecule type" value="Genomic_DNA"/>
</dbReference>
<dbReference type="GO" id="GO:0016987">
    <property type="term" value="F:sigma factor activity"/>
    <property type="evidence" value="ECO:0007669"/>
    <property type="project" value="UniProtKB-KW"/>
</dbReference>
<evidence type="ECO:0000256" key="3">
    <source>
        <dbReference type="ARBA" id="ARBA00023125"/>
    </source>
</evidence>
<keyword evidence="2" id="KW-0731">Sigma factor</keyword>
<dbReference type="PANTHER" id="PTHR43133">
    <property type="entry name" value="RNA POLYMERASE ECF-TYPE SIGMA FACTO"/>
    <property type="match status" value="1"/>
</dbReference>
<dbReference type="PANTHER" id="PTHR43133:SF8">
    <property type="entry name" value="RNA POLYMERASE SIGMA FACTOR HI_1459-RELATED"/>
    <property type="match status" value="1"/>
</dbReference>